<dbReference type="GO" id="GO:0050567">
    <property type="term" value="F:glutaminyl-tRNA synthase (glutamine-hydrolyzing) activity"/>
    <property type="evidence" value="ECO:0007669"/>
    <property type="project" value="UniProtKB-UniRule"/>
</dbReference>
<comment type="similarity">
    <text evidence="1 7">Belongs to the amidase family. GatA subfamily.</text>
</comment>
<sequence length="518" mass="55662">MGLNTFTIKQAGKMLADKEISSVELTKACLKRIKQVDGQIKACLTVCEKEALAEAKAADVKRAKEQGRAGAGHDLLLLGIPYLAKDNILTRGVRTTAASKILENYIAPYDATVIRKLKQAGAVLLGKTNLDEFAHGASTENSAFGPSHNPWDLDRVPGGSSGGNAAAVAADMCLFALGTDTGGSIRQPASFCGVVGLKPTYGRSSRFGLIAMTSSTDVPGPLTKAVEDAAIVLSVISGADKNDATTVDKSHPSPLLAKEKGNLKGLSIGLPKEYFIDGTDKGVAEALNQAIEEFKKLGAKFKQVSLPHTKYGIPVYYIITPAELSSNLARHDGIKYGLSVEDGERGKTDLMSIYTKSRGQGFGQEAKRRIMLGTYALSAGYYDAYYLQAQKVRTKIKQEMDQVLETVDCLLTPTSPHAAFKIGQQSNDPLKMYLEDIFVTGVNLTGLPAISIPCGFDHGLPVGMQLIGRRFDEATLFRVGQSYEQATEWHKMKPLNVIASDPGLDPGERSNLTHNLSY</sequence>
<dbReference type="InterPro" id="IPR000120">
    <property type="entry name" value="Amidase"/>
</dbReference>
<reference evidence="9 10" key="1">
    <citation type="journal article" date="2016" name="Nat. Commun.">
        <title>Thousands of microbial genomes shed light on interconnected biogeochemical processes in an aquifer system.</title>
        <authorList>
            <person name="Anantharaman K."/>
            <person name="Brown C.T."/>
            <person name="Hug L.A."/>
            <person name="Sharon I."/>
            <person name="Castelle C.J."/>
            <person name="Probst A.J."/>
            <person name="Thomas B.C."/>
            <person name="Singh A."/>
            <person name="Wilkins M.J."/>
            <person name="Karaoz U."/>
            <person name="Brodie E.L."/>
            <person name="Williams K.H."/>
            <person name="Hubbard S.S."/>
            <person name="Banfield J.F."/>
        </authorList>
    </citation>
    <scope>NUCLEOTIDE SEQUENCE [LARGE SCALE GENOMIC DNA]</scope>
</reference>
<evidence type="ECO:0000256" key="6">
    <source>
        <dbReference type="ARBA" id="ARBA00047407"/>
    </source>
</evidence>
<feature type="domain" description="Amidase" evidence="8">
    <location>
        <begin position="24"/>
        <end position="476"/>
    </location>
</feature>
<dbReference type="PROSITE" id="PS00571">
    <property type="entry name" value="AMIDASES"/>
    <property type="match status" value="1"/>
</dbReference>
<evidence type="ECO:0000256" key="3">
    <source>
        <dbReference type="ARBA" id="ARBA00022741"/>
    </source>
</evidence>
<keyword evidence="4 7" id="KW-0067">ATP-binding</keyword>
<keyword evidence="3 7" id="KW-0547">Nucleotide-binding</keyword>
<keyword evidence="5 7" id="KW-0648">Protein biosynthesis</keyword>
<evidence type="ECO:0000256" key="1">
    <source>
        <dbReference type="ARBA" id="ARBA00008069"/>
    </source>
</evidence>
<dbReference type="EC" id="6.3.5.7" evidence="7"/>
<feature type="active site" description="Charge relay system" evidence="7">
    <location>
        <position position="160"/>
    </location>
</feature>
<evidence type="ECO:0000313" key="9">
    <source>
        <dbReference type="EMBL" id="OGF24396.1"/>
    </source>
</evidence>
<dbReference type="InterPro" id="IPR020556">
    <property type="entry name" value="Amidase_CS"/>
</dbReference>
<dbReference type="GO" id="GO:0005524">
    <property type="term" value="F:ATP binding"/>
    <property type="evidence" value="ECO:0007669"/>
    <property type="project" value="UniProtKB-KW"/>
</dbReference>
<comment type="caution">
    <text evidence="9">The sequence shown here is derived from an EMBL/GenBank/DDBJ whole genome shotgun (WGS) entry which is preliminary data.</text>
</comment>
<dbReference type="InterPro" id="IPR023631">
    <property type="entry name" value="Amidase_dom"/>
</dbReference>
<comment type="catalytic activity">
    <reaction evidence="6 7">
        <text>L-glutamyl-tRNA(Gln) + L-glutamine + ATP + H2O = L-glutaminyl-tRNA(Gln) + L-glutamate + ADP + phosphate + H(+)</text>
        <dbReference type="Rhea" id="RHEA:17521"/>
        <dbReference type="Rhea" id="RHEA-COMP:9681"/>
        <dbReference type="Rhea" id="RHEA-COMP:9684"/>
        <dbReference type="ChEBI" id="CHEBI:15377"/>
        <dbReference type="ChEBI" id="CHEBI:15378"/>
        <dbReference type="ChEBI" id="CHEBI:29985"/>
        <dbReference type="ChEBI" id="CHEBI:30616"/>
        <dbReference type="ChEBI" id="CHEBI:43474"/>
        <dbReference type="ChEBI" id="CHEBI:58359"/>
        <dbReference type="ChEBI" id="CHEBI:78520"/>
        <dbReference type="ChEBI" id="CHEBI:78521"/>
        <dbReference type="ChEBI" id="CHEBI:456216"/>
        <dbReference type="EC" id="6.3.5.7"/>
    </reaction>
</comment>
<name>A0A1F5SCQ9_9BACT</name>
<keyword evidence="9" id="KW-0808">Transferase</keyword>
<dbReference type="Gene3D" id="3.90.1300.10">
    <property type="entry name" value="Amidase signature (AS) domain"/>
    <property type="match status" value="1"/>
</dbReference>
<evidence type="ECO:0000256" key="5">
    <source>
        <dbReference type="ARBA" id="ARBA00022917"/>
    </source>
</evidence>
<keyword evidence="2 7" id="KW-0436">Ligase</keyword>
<comment type="function">
    <text evidence="7">Allows the formation of correctly charged Gln-tRNA(Gln) through the transamidation of misacylated Glu-tRNA(Gln) in organisms which lack glutaminyl-tRNA synthetase. The reaction takes place in the presence of glutamine and ATP through an activated gamma-phospho-Glu-tRNA(Gln).</text>
</comment>
<protein>
    <recommendedName>
        <fullName evidence="7">Glutamyl-tRNA(Gln) amidotransferase subunit A</fullName>
        <shortName evidence="7">Glu-ADT subunit A</shortName>
        <ecNumber evidence="7">6.3.5.7</ecNumber>
    </recommendedName>
</protein>
<dbReference type="EMBL" id="MFFW01000021">
    <property type="protein sequence ID" value="OGF24396.1"/>
    <property type="molecule type" value="Genomic_DNA"/>
</dbReference>
<dbReference type="GO" id="GO:0030956">
    <property type="term" value="C:glutamyl-tRNA(Gln) amidotransferase complex"/>
    <property type="evidence" value="ECO:0007669"/>
    <property type="project" value="InterPro"/>
</dbReference>
<dbReference type="GO" id="GO:0016740">
    <property type="term" value="F:transferase activity"/>
    <property type="evidence" value="ECO:0007669"/>
    <property type="project" value="UniProtKB-KW"/>
</dbReference>
<evidence type="ECO:0000259" key="8">
    <source>
        <dbReference type="Pfam" id="PF01425"/>
    </source>
</evidence>
<dbReference type="HAMAP" id="MF_00120">
    <property type="entry name" value="GatA"/>
    <property type="match status" value="1"/>
</dbReference>
<dbReference type="AlphaFoldDB" id="A0A1F5SCQ9"/>
<dbReference type="PANTHER" id="PTHR11895">
    <property type="entry name" value="TRANSAMIDASE"/>
    <property type="match status" value="1"/>
</dbReference>
<dbReference type="InterPro" id="IPR004412">
    <property type="entry name" value="GatA"/>
</dbReference>
<gene>
    <name evidence="7 9" type="primary">gatA</name>
    <name evidence="9" type="ORF">A3H66_03110</name>
</gene>
<dbReference type="SUPFAM" id="SSF75304">
    <property type="entry name" value="Amidase signature (AS) enzymes"/>
    <property type="match status" value="1"/>
</dbReference>
<dbReference type="GO" id="GO:0006412">
    <property type="term" value="P:translation"/>
    <property type="evidence" value="ECO:0007669"/>
    <property type="project" value="UniProtKB-UniRule"/>
</dbReference>
<evidence type="ECO:0000256" key="4">
    <source>
        <dbReference type="ARBA" id="ARBA00022840"/>
    </source>
</evidence>
<dbReference type="STRING" id="1797989.A3H66_03110"/>
<dbReference type="Proteomes" id="UP000178783">
    <property type="component" value="Unassembled WGS sequence"/>
</dbReference>
<feature type="active site" description="Charge relay system" evidence="7">
    <location>
        <position position="85"/>
    </location>
</feature>
<proteinExistence type="inferred from homology"/>
<organism evidence="9 10">
    <name type="scientific">Candidatus Falkowbacteria bacterium RIFCSPLOWO2_02_FULL_45_21</name>
    <dbReference type="NCBI Taxonomy" id="1797989"/>
    <lineage>
        <taxon>Bacteria</taxon>
        <taxon>Candidatus Falkowiibacteriota</taxon>
    </lineage>
</organism>
<evidence type="ECO:0000256" key="7">
    <source>
        <dbReference type="HAMAP-Rule" id="MF_00120"/>
    </source>
</evidence>
<dbReference type="PANTHER" id="PTHR11895:SF151">
    <property type="entry name" value="GLUTAMYL-TRNA(GLN) AMIDOTRANSFERASE SUBUNIT A"/>
    <property type="match status" value="1"/>
</dbReference>
<comment type="subunit">
    <text evidence="7">Heterotrimer of A, B and C subunits.</text>
</comment>
<dbReference type="NCBIfam" id="TIGR00132">
    <property type="entry name" value="gatA"/>
    <property type="match status" value="1"/>
</dbReference>
<evidence type="ECO:0000256" key="2">
    <source>
        <dbReference type="ARBA" id="ARBA00022598"/>
    </source>
</evidence>
<feature type="active site" description="Acyl-ester intermediate" evidence="7">
    <location>
        <position position="184"/>
    </location>
</feature>
<evidence type="ECO:0000313" key="10">
    <source>
        <dbReference type="Proteomes" id="UP000178783"/>
    </source>
</evidence>
<accession>A0A1F5SCQ9</accession>
<dbReference type="InterPro" id="IPR036928">
    <property type="entry name" value="AS_sf"/>
</dbReference>
<dbReference type="Pfam" id="PF01425">
    <property type="entry name" value="Amidase"/>
    <property type="match status" value="1"/>
</dbReference>